<keyword evidence="2" id="KW-1185">Reference proteome</keyword>
<proteinExistence type="predicted"/>
<organism evidence="1 2">
    <name type="scientific">Lutispora thermophila DSM 19022</name>
    <dbReference type="NCBI Taxonomy" id="1122184"/>
    <lineage>
        <taxon>Bacteria</taxon>
        <taxon>Bacillati</taxon>
        <taxon>Bacillota</taxon>
        <taxon>Clostridia</taxon>
        <taxon>Lutisporales</taxon>
        <taxon>Lutisporaceae</taxon>
        <taxon>Lutispora</taxon>
    </lineage>
</organism>
<dbReference type="AlphaFoldDB" id="A0A1M6EVP2"/>
<dbReference type="STRING" id="1122184.SAMN02745176_01728"/>
<accession>A0A1M6EVP2</accession>
<sequence length="83" mass="9776">MLYYVRSGNYSMDLDLTFEKLIKKQAKYESTVLGLNLLISRLQKKYSINQSPEELQICLQEMKAFFEKFGSILEKDMEALKKL</sequence>
<dbReference type="Proteomes" id="UP000184442">
    <property type="component" value="Unassembled WGS sequence"/>
</dbReference>
<evidence type="ECO:0000313" key="2">
    <source>
        <dbReference type="Proteomes" id="UP000184442"/>
    </source>
</evidence>
<gene>
    <name evidence="1" type="ORF">SAMN02745176_01728</name>
</gene>
<dbReference type="EMBL" id="FQZS01000010">
    <property type="protein sequence ID" value="SHI89537.1"/>
    <property type="molecule type" value="Genomic_DNA"/>
</dbReference>
<evidence type="ECO:0000313" key="1">
    <source>
        <dbReference type="EMBL" id="SHI89537.1"/>
    </source>
</evidence>
<protein>
    <submittedName>
        <fullName evidence="1">Uncharacterized protein</fullName>
    </submittedName>
</protein>
<reference evidence="1 2" key="1">
    <citation type="submission" date="2016-11" db="EMBL/GenBank/DDBJ databases">
        <authorList>
            <person name="Jaros S."/>
            <person name="Januszkiewicz K."/>
            <person name="Wedrychowicz H."/>
        </authorList>
    </citation>
    <scope>NUCLEOTIDE SEQUENCE [LARGE SCALE GENOMIC DNA]</scope>
    <source>
        <strain evidence="1 2">DSM 19022</strain>
    </source>
</reference>
<name>A0A1M6EVP2_9FIRM</name>